<keyword evidence="3" id="KW-0812">Transmembrane</keyword>
<evidence type="ECO:0000256" key="10">
    <source>
        <dbReference type="ARBA" id="ARBA00023180"/>
    </source>
</evidence>
<keyword evidence="6" id="KW-1133">Transmembrane helix</keyword>
<dbReference type="GO" id="GO:0048040">
    <property type="term" value="F:UDP-glucuronate decarboxylase activity"/>
    <property type="evidence" value="ECO:0007669"/>
    <property type="project" value="TreeGrafter"/>
</dbReference>
<keyword evidence="9" id="KW-0472">Membrane</keyword>
<comment type="subcellular location">
    <subcellularLocation>
        <location evidence="2">Golgi apparatus membrane</location>
        <topology evidence="2">Single-pass type II membrane protein</topology>
    </subcellularLocation>
    <subcellularLocation>
        <location evidence="12">Golgi apparatus</location>
        <location evidence="12">Golgi stack membrane</location>
    </subcellularLocation>
</comment>
<gene>
    <name evidence="14" type="ORF">A2786_03205</name>
</gene>
<evidence type="ECO:0000259" key="13">
    <source>
        <dbReference type="Pfam" id="PF01370"/>
    </source>
</evidence>
<comment type="cofactor">
    <cofactor evidence="1">
        <name>NAD(+)</name>
        <dbReference type="ChEBI" id="CHEBI:57540"/>
    </cofactor>
</comment>
<dbReference type="GO" id="GO:0070403">
    <property type="term" value="F:NAD+ binding"/>
    <property type="evidence" value="ECO:0007669"/>
    <property type="project" value="InterPro"/>
</dbReference>
<proteinExistence type="predicted"/>
<dbReference type="PANTHER" id="PTHR43078:SF6">
    <property type="entry name" value="UDP-GLUCURONIC ACID DECARBOXYLASE 1"/>
    <property type="match status" value="1"/>
</dbReference>
<evidence type="ECO:0000256" key="7">
    <source>
        <dbReference type="ARBA" id="ARBA00023027"/>
    </source>
</evidence>
<dbReference type="InterPro" id="IPR036291">
    <property type="entry name" value="NAD(P)-bd_dom_sf"/>
</dbReference>
<evidence type="ECO:0000256" key="12">
    <source>
        <dbReference type="ARBA" id="ARBA00037859"/>
    </source>
</evidence>
<evidence type="ECO:0000313" key="14">
    <source>
        <dbReference type="EMBL" id="OGY18480.1"/>
    </source>
</evidence>
<organism evidence="14 15">
    <name type="scientific">Candidatus Chisholmbacteria bacterium RIFCSPHIGHO2_01_FULL_52_32</name>
    <dbReference type="NCBI Taxonomy" id="1797591"/>
    <lineage>
        <taxon>Bacteria</taxon>
        <taxon>Candidatus Chisholmiibacteriota</taxon>
    </lineage>
</organism>
<evidence type="ECO:0000256" key="3">
    <source>
        <dbReference type="ARBA" id="ARBA00022692"/>
    </source>
</evidence>
<dbReference type="FunFam" id="3.40.50.720:FF:000065">
    <property type="entry name" value="UDP-glucuronic acid decarboxylase 1"/>
    <property type="match status" value="1"/>
</dbReference>
<name>A0A1G1VSZ4_9BACT</name>
<keyword evidence="8" id="KW-0333">Golgi apparatus</keyword>
<feature type="domain" description="NAD-dependent epimerase/dehydratase" evidence="13">
    <location>
        <begin position="5"/>
        <end position="246"/>
    </location>
</feature>
<dbReference type="InterPro" id="IPR044516">
    <property type="entry name" value="UXS-like"/>
</dbReference>
<dbReference type="AlphaFoldDB" id="A0A1G1VSZ4"/>
<reference evidence="14 15" key="1">
    <citation type="journal article" date="2016" name="Nat. Commun.">
        <title>Thousands of microbial genomes shed light on interconnected biogeochemical processes in an aquifer system.</title>
        <authorList>
            <person name="Anantharaman K."/>
            <person name="Brown C.T."/>
            <person name="Hug L.A."/>
            <person name="Sharon I."/>
            <person name="Castelle C.J."/>
            <person name="Probst A.J."/>
            <person name="Thomas B.C."/>
            <person name="Singh A."/>
            <person name="Wilkins M.J."/>
            <person name="Karaoz U."/>
            <person name="Brodie E.L."/>
            <person name="Williams K.H."/>
            <person name="Hubbard S.S."/>
            <person name="Banfield J.F."/>
        </authorList>
    </citation>
    <scope>NUCLEOTIDE SEQUENCE [LARGE SCALE GENOMIC DNA]</scope>
</reference>
<dbReference type="Pfam" id="PF01370">
    <property type="entry name" value="Epimerase"/>
    <property type="match status" value="1"/>
</dbReference>
<dbReference type="PANTHER" id="PTHR43078">
    <property type="entry name" value="UDP-GLUCURONIC ACID DECARBOXYLASE-RELATED"/>
    <property type="match status" value="1"/>
</dbReference>
<evidence type="ECO:0000313" key="15">
    <source>
        <dbReference type="Proteomes" id="UP000179233"/>
    </source>
</evidence>
<accession>A0A1G1VSZ4</accession>
<dbReference type="EMBL" id="MHCJ01000003">
    <property type="protein sequence ID" value="OGY18480.1"/>
    <property type="molecule type" value="Genomic_DNA"/>
</dbReference>
<keyword evidence="5" id="KW-0735">Signal-anchor</keyword>
<dbReference type="CDD" id="cd05230">
    <property type="entry name" value="UGD_SDR_e"/>
    <property type="match status" value="1"/>
</dbReference>
<evidence type="ECO:0000256" key="8">
    <source>
        <dbReference type="ARBA" id="ARBA00023034"/>
    </source>
</evidence>
<sequence>MNKTALVTGGAGFIGSHLCDRLLSEGMQVICVDNFITGNRENVSHLLTNKNFRLIEADVSQPTEKYLSNIPRVDEIFHLASPASPRGYQDAPVETYLVNSIGTHYLLLFAKKAGAKFLFASTSEVYGDPEKHPQREDYWGNVNPHGVRACYDESKRFGEMATMVFFRQFGMDVRMVRIFNTYGPRMDPRDGRVIPNFLTQALSGKPVTVYGDGSQTRSFCYVSDMVDGILRAMQLPKTKGLVVNIGNPDEYTMLTLAKKIKQALGSSSRIIFRNLPEDDPTRRKPDISRAKRVLGWSPKVTLDEGLVPTIAYFKKQLQHS</sequence>
<keyword evidence="4" id="KW-0210">Decarboxylase</keyword>
<dbReference type="Gene3D" id="3.40.50.720">
    <property type="entry name" value="NAD(P)-binding Rossmann-like Domain"/>
    <property type="match status" value="1"/>
</dbReference>
<keyword evidence="10" id="KW-0325">Glycoprotein</keyword>
<evidence type="ECO:0000256" key="2">
    <source>
        <dbReference type="ARBA" id="ARBA00004323"/>
    </source>
</evidence>
<dbReference type="InterPro" id="IPR001509">
    <property type="entry name" value="Epimerase_deHydtase"/>
</dbReference>
<dbReference type="Proteomes" id="UP000179233">
    <property type="component" value="Unassembled WGS sequence"/>
</dbReference>
<keyword evidence="11" id="KW-0456">Lyase</keyword>
<dbReference type="GO" id="GO:0005737">
    <property type="term" value="C:cytoplasm"/>
    <property type="evidence" value="ECO:0007669"/>
    <property type="project" value="TreeGrafter"/>
</dbReference>
<evidence type="ECO:0000256" key="5">
    <source>
        <dbReference type="ARBA" id="ARBA00022968"/>
    </source>
</evidence>
<evidence type="ECO:0000256" key="11">
    <source>
        <dbReference type="ARBA" id="ARBA00023239"/>
    </source>
</evidence>
<evidence type="ECO:0000256" key="1">
    <source>
        <dbReference type="ARBA" id="ARBA00001911"/>
    </source>
</evidence>
<comment type="caution">
    <text evidence="14">The sequence shown here is derived from an EMBL/GenBank/DDBJ whole genome shotgun (WGS) entry which is preliminary data.</text>
</comment>
<evidence type="ECO:0000256" key="4">
    <source>
        <dbReference type="ARBA" id="ARBA00022793"/>
    </source>
</evidence>
<evidence type="ECO:0000256" key="6">
    <source>
        <dbReference type="ARBA" id="ARBA00022989"/>
    </source>
</evidence>
<dbReference type="GO" id="GO:0033320">
    <property type="term" value="P:UDP-D-xylose biosynthetic process"/>
    <property type="evidence" value="ECO:0007669"/>
    <property type="project" value="UniProtKB-UniPathway"/>
</dbReference>
<dbReference type="SUPFAM" id="SSF51735">
    <property type="entry name" value="NAD(P)-binding Rossmann-fold domains"/>
    <property type="match status" value="1"/>
</dbReference>
<protein>
    <recommendedName>
        <fullName evidence="13">NAD-dependent epimerase/dehydratase domain-containing protein</fullName>
    </recommendedName>
</protein>
<keyword evidence="7" id="KW-0520">NAD</keyword>
<dbReference type="UniPathway" id="UPA00796">
    <property type="reaction ID" value="UER00771"/>
</dbReference>
<evidence type="ECO:0000256" key="9">
    <source>
        <dbReference type="ARBA" id="ARBA00023136"/>
    </source>
</evidence>
<dbReference type="GO" id="GO:0042732">
    <property type="term" value="P:D-xylose metabolic process"/>
    <property type="evidence" value="ECO:0007669"/>
    <property type="project" value="InterPro"/>
</dbReference>